<sequence>MRLQGIAVIASSKQADRGPEIHHPGVMRLPVGHMRLKHRTEIWIKPGMCIKPTHQAIEGALVKPRLCAELFGQSTAAILRRNLGWRCVQHLPEQALLAFWHCDSTRGRMRHDNPICGLLNSTIASHNKTGKPRIETDPVH</sequence>
<accession>A0A1J5PCB3</accession>
<name>A0A1J5PCB3_9ZZZZ</name>
<reference evidence="1" key="1">
    <citation type="submission" date="2016-10" db="EMBL/GenBank/DDBJ databases">
        <title>Sequence of Gallionella enrichment culture.</title>
        <authorList>
            <person name="Poehlein A."/>
            <person name="Muehling M."/>
            <person name="Daniel R."/>
        </authorList>
    </citation>
    <scope>NUCLEOTIDE SEQUENCE</scope>
</reference>
<proteinExistence type="predicted"/>
<comment type="caution">
    <text evidence="1">The sequence shown here is derived from an EMBL/GenBank/DDBJ whole genome shotgun (WGS) entry which is preliminary data.</text>
</comment>
<organism evidence="1">
    <name type="scientific">mine drainage metagenome</name>
    <dbReference type="NCBI Taxonomy" id="410659"/>
    <lineage>
        <taxon>unclassified sequences</taxon>
        <taxon>metagenomes</taxon>
        <taxon>ecological metagenomes</taxon>
    </lineage>
</organism>
<dbReference type="EMBL" id="MLJW01007306">
    <property type="protein sequence ID" value="OIQ65463.1"/>
    <property type="molecule type" value="Genomic_DNA"/>
</dbReference>
<protein>
    <submittedName>
        <fullName evidence="1">Uncharacterized protein</fullName>
    </submittedName>
</protein>
<dbReference type="AlphaFoldDB" id="A0A1J5PCB3"/>
<gene>
    <name evidence="1" type="ORF">GALL_529780</name>
</gene>
<evidence type="ECO:0000313" key="1">
    <source>
        <dbReference type="EMBL" id="OIQ65463.1"/>
    </source>
</evidence>